<evidence type="ECO:0000313" key="4">
    <source>
        <dbReference type="Proteomes" id="UP000290365"/>
    </source>
</evidence>
<evidence type="ECO:0000256" key="1">
    <source>
        <dbReference type="SAM" id="Phobius"/>
    </source>
</evidence>
<protein>
    <submittedName>
        <fullName evidence="3">TIGR03663 family protein</fullName>
    </submittedName>
</protein>
<feature type="transmembrane region" description="Helical" evidence="1">
    <location>
        <begin position="425"/>
        <end position="445"/>
    </location>
</feature>
<dbReference type="AlphaFoldDB" id="A0A4P6JT21"/>
<dbReference type="NCBIfam" id="TIGR03663">
    <property type="entry name" value="flippase activity-associated protein Agl23"/>
    <property type="match status" value="1"/>
</dbReference>
<feature type="transmembrane region" description="Helical" evidence="1">
    <location>
        <begin position="180"/>
        <end position="197"/>
    </location>
</feature>
<dbReference type="PANTHER" id="PTHR41710">
    <property type="entry name" value="GLYCOSYL TRANSFERASE, FAMILY 39"/>
    <property type="match status" value="1"/>
</dbReference>
<proteinExistence type="predicted"/>
<feature type="transmembrane region" description="Helical" evidence="1">
    <location>
        <begin position="34"/>
        <end position="53"/>
    </location>
</feature>
<evidence type="ECO:0000259" key="2">
    <source>
        <dbReference type="Pfam" id="PF13231"/>
    </source>
</evidence>
<name>A0A4P6JT21_KTERU</name>
<dbReference type="InterPro" id="IPR038731">
    <property type="entry name" value="RgtA/B/C-like"/>
</dbReference>
<feature type="transmembrane region" description="Helical" evidence="1">
    <location>
        <begin position="154"/>
        <end position="174"/>
    </location>
</feature>
<feature type="transmembrane region" description="Helical" evidence="1">
    <location>
        <begin position="224"/>
        <end position="243"/>
    </location>
</feature>
<dbReference type="InterPro" id="IPR019962">
    <property type="entry name" value="CHP03663"/>
</dbReference>
<keyword evidence="1" id="KW-1133">Transmembrane helix</keyword>
<dbReference type="PANTHER" id="PTHR41710:SF2">
    <property type="entry name" value="GLYCOSYL TRANSFERASE FAMILY 39_83 DOMAIN-CONTAINING PROTEIN"/>
    <property type="match status" value="1"/>
</dbReference>
<feature type="transmembrane region" description="Helical" evidence="1">
    <location>
        <begin position="457"/>
        <end position="475"/>
    </location>
</feature>
<gene>
    <name evidence="3" type="ORF">EPA93_21515</name>
</gene>
<reference evidence="3 4" key="1">
    <citation type="submission" date="2019-01" db="EMBL/GenBank/DDBJ databases">
        <title>Ktedonosporobacter rubrisoli SCAWS-G2.</title>
        <authorList>
            <person name="Huang Y."/>
            <person name="Yan B."/>
        </authorList>
    </citation>
    <scope>NUCLEOTIDE SEQUENCE [LARGE SCALE GENOMIC DNA]</scope>
    <source>
        <strain evidence="3 4">SCAWS-G2</strain>
    </source>
</reference>
<feature type="transmembrane region" description="Helical" evidence="1">
    <location>
        <begin position="543"/>
        <end position="560"/>
    </location>
</feature>
<evidence type="ECO:0000313" key="3">
    <source>
        <dbReference type="EMBL" id="QBD78433.1"/>
    </source>
</evidence>
<keyword evidence="4" id="KW-1185">Reference proteome</keyword>
<feature type="transmembrane region" description="Helical" evidence="1">
    <location>
        <begin position="481"/>
        <end position="506"/>
    </location>
</feature>
<dbReference type="RefSeq" id="WP_129889486.1">
    <property type="nucleotide sequence ID" value="NZ_CP035758.1"/>
</dbReference>
<feature type="transmembrane region" description="Helical" evidence="1">
    <location>
        <begin position="375"/>
        <end position="397"/>
    </location>
</feature>
<keyword evidence="1" id="KW-0472">Membrane</keyword>
<dbReference type="OrthoDB" id="134672at2"/>
<dbReference type="KEGG" id="kbs:EPA93_21515"/>
<sequence>MDAVSSSSSQMEPEEKPFVRLAWGKFIRPSREQLLTALFFWAVILLGAVLRFWDLGSRPLHHDESQHAYFALFLMHNMEHWKQCFTAAIPCYRYDPLLHGPFQFHAIALVYKLSQLLGAPDQGVNTTTVRIAAALLGTVIVGLPYFLRDYLGKLGAWSACLLLAISPSMVYFSRFAREDIYMACFTLLLVVATGRYIRERKLGWLVLAAAGFMLSYATKEATFLTMAIFGSFVGALLVWELGVRRPWAWGAVGEPREGGRRWQPRSWGPLLLGLYFVVLAIVAKVFFGWMKELSAYSNDPRTGVIADGVVQQLKTVTVGLVPWVGIVLGCYVLSILLREMLGRMALPGQSRLARWVKREEQPVLDTLLHLPWTHWFFALLTAWAIFLLLFTVLFTNIRGGIGDGIWQGLYYWLKQQQVARGDQPWYYYLLLIPLYEQVGVVFGLVGMLRCVLKPSRFRLFVLYWCVGNVCIYSWAAEKMPWLMIHMTMPLMLLAAIGLQPMVIRLYNFVGTWAKRSPTVESDSLVRPAYASNGMLWRTRWRSAGAIFAVLMALVLLLPTLHNMYEVNYVHAADGPHEMMVYVQTTTDVNLVMAKLDALDKKLYGGKHLLPIGVMPYANWPFQWYLRNYINVCYDFPTTCPAFVSVTQVIIAGDDDLTSALPQYGGTPKNPGAYSLQIYHMRTWWDEGYKPAPCLPMRNGQCVSRSIWGRVGLGLWLSYGDTPPPGAHFDLGLAVKNVWQWWWERRAIGDTNGSYNMGLFIRNNLATSP</sequence>
<feature type="domain" description="Glycosyltransferase RgtA/B/C/D-like" evidence="2">
    <location>
        <begin position="100"/>
        <end position="249"/>
    </location>
</feature>
<dbReference type="Proteomes" id="UP000290365">
    <property type="component" value="Chromosome"/>
</dbReference>
<dbReference type="Pfam" id="PF13231">
    <property type="entry name" value="PMT_2"/>
    <property type="match status" value="1"/>
</dbReference>
<feature type="transmembrane region" description="Helical" evidence="1">
    <location>
        <begin position="202"/>
        <end position="218"/>
    </location>
</feature>
<accession>A0A4P6JT21</accession>
<feature type="transmembrane region" description="Helical" evidence="1">
    <location>
        <begin position="270"/>
        <end position="290"/>
    </location>
</feature>
<feature type="transmembrane region" description="Helical" evidence="1">
    <location>
        <begin position="320"/>
        <end position="337"/>
    </location>
</feature>
<keyword evidence="1" id="KW-0812">Transmembrane</keyword>
<organism evidence="3 4">
    <name type="scientific">Ktedonosporobacter rubrisoli</name>
    <dbReference type="NCBI Taxonomy" id="2509675"/>
    <lineage>
        <taxon>Bacteria</taxon>
        <taxon>Bacillati</taxon>
        <taxon>Chloroflexota</taxon>
        <taxon>Ktedonobacteria</taxon>
        <taxon>Ktedonobacterales</taxon>
        <taxon>Ktedonosporobacteraceae</taxon>
        <taxon>Ktedonosporobacter</taxon>
    </lineage>
</organism>
<feature type="transmembrane region" description="Helical" evidence="1">
    <location>
        <begin position="129"/>
        <end position="147"/>
    </location>
</feature>
<dbReference type="EMBL" id="CP035758">
    <property type="protein sequence ID" value="QBD78433.1"/>
    <property type="molecule type" value="Genomic_DNA"/>
</dbReference>